<dbReference type="InterPro" id="IPR023578">
    <property type="entry name" value="Ras_GEF_dom_sf"/>
</dbReference>
<keyword evidence="8" id="KW-1185">Reference proteome</keyword>
<dbReference type="InterPro" id="IPR044102">
    <property type="entry name" value="SH2_SHEP1/BCAR3/NSP1"/>
</dbReference>
<accession>A0ABD0WSP2</accession>
<gene>
    <name evidence="7" type="ORF">UPYG_G00187200</name>
</gene>
<dbReference type="InterPro" id="IPR036860">
    <property type="entry name" value="SH2_dom_sf"/>
</dbReference>
<dbReference type="GO" id="GO:0005085">
    <property type="term" value="F:guanyl-nucleotide exchange factor activity"/>
    <property type="evidence" value="ECO:0007669"/>
    <property type="project" value="UniProtKB-KW"/>
</dbReference>
<feature type="domain" description="SH2" evidence="5">
    <location>
        <begin position="305"/>
        <end position="404"/>
    </location>
</feature>
<dbReference type="SMART" id="SM00147">
    <property type="entry name" value="RasGEF"/>
    <property type="match status" value="1"/>
</dbReference>
<comment type="caution">
    <text evidence="7">The sequence shown here is derived from an EMBL/GenBank/DDBJ whole genome shotgun (WGS) entry which is preliminary data.</text>
</comment>
<dbReference type="Gene3D" id="1.10.840.10">
    <property type="entry name" value="Ras guanine-nucleotide exchange factors catalytic domain"/>
    <property type="match status" value="1"/>
</dbReference>
<dbReference type="SUPFAM" id="SSF55550">
    <property type="entry name" value="SH2 domain"/>
    <property type="match status" value="1"/>
</dbReference>
<evidence type="ECO:0000259" key="6">
    <source>
        <dbReference type="PROSITE" id="PS50009"/>
    </source>
</evidence>
<dbReference type="CDD" id="cd10337">
    <property type="entry name" value="SH2_BCAR3"/>
    <property type="match status" value="1"/>
</dbReference>
<dbReference type="Pfam" id="PF00017">
    <property type="entry name" value="SH2"/>
    <property type="match status" value="1"/>
</dbReference>
<evidence type="ECO:0000256" key="1">
    <source>
        <dbReference type="ARBA" id="ARBA00022999"/>
    </source>
</evidence>
<reference evidence="7 8" key="1">
    <citation type="submission" date="2024-06" db="EMBL/GenBank/DDBJ databases">
        <authorList>
            <person name="Pan Q."/>
            <person name="Wen M."/>
            <person name="Jouanno E."/>
            <person name="Zahm M."/>
            <person name="Klopp C."/>
            <person name="Cabau C."/>
            <person name="Louis A."/>
            <person name="Berthelot C."/>
            <person name="Parey E."/>
            <person name="Roest Crollius H."/>
            <person name="Montfort J."/>
            <person name="Robinson-Rechavi M."/>
            <person name="Bouchez O."/>
            <person name="Lampietro C."/>
            <person name="Lopez Roques C."/>
            <person name="Donnadieu C."/>
            <person name="Postlethwait J."/>
            <person name="Bobe J."/>
            <person name="Verreycken H."/>
            <person name="Guiguen Y."/>
        </authorList>
    </citation>
    <scope>NUCLEOTIDE SEQUENCE [LARGE SCALE GENOMIC DNA]</scope>
    <source>
        <strain evidence="7">Up_M1</strain>
        <tissue evidence="7">Testis</tissue>
    </source>
</reference>
<keyword evidence="1 3" id="KW-0727">SH2 domain</keyword>
<evidence type="ECO:0000313" key="7">
    <source>
        <dbReference type="EMBL" id="KAL0979605.1"/>
    </source>
</evidence>
<proteinExistence type="predicted"/>
<sequence>MSKPKLSLKWFGSISNLSIHRSSVKTDPKITSNHGSKNDTSLDETGNFVHSPGYARSSDMYTHVGTVPRKEKQKSCKASKKLFCTKKEISRGPSQCQDQDYVRDSPLLGVLTGAHQAALEKPLPSIPTGKTLPVVQTASRTPSPFCDTEELPFCTSSFEKPKTTTLNRLSGNQDASLTSEDCTEVKEVRTGTNPCVFDSDTMPISQSTQYHSDPAIYKDMYVAMDIAGVVNSHLGKKRLENDRKTPGALLGIETLHSHLDPMDGKGEYVKFSKDHFWLDLPCEKLRSELEEELKVSSSRLVSHGWYHGHIPWQVSEMLVLNHGDFLIRDSLSSRGDYVLTSRWNHKTLHFLIRKVLIQKSEPHPQVQFTLEGETFSSVPALVHFYIGNRVALTQQSGAQIHCPVNRTLPLHCLETAFALANHKGCLKSPSCQRGALVKSRSGNGMDICLLSPSALHHREAVKSSSLSLDQIVKIHQPSPTQESPLSLTFTTQQVQSPQLLSGPALASPPSVPRHSRRRDQLCPSPLPSLENKHLANQTMTPAQESPILRHLTTDKQQMTKTKASVTHSNLNTDAQQTLGAQASSSYSTDPQQISVQASPDPIYLTPDNSCLQACPAAPAAHSYVERLCGEEEGLCVGHSGREDNGNVYEVPTGETASAFRPSQYQSPLMPRDNRPLEVRVLRRVKELLVQVDAQTLAKHITKADCTVARILNVTPEMQKKMGVSSGIELLTLPHGHQLRLDLLERFQTMSLMLAVDILGCTGSADERAALLHKTIEMAAELKSTLGNMFGFAAIMRTLEMPQISRLEQTWQTLRQRHTDVAILYEKTLKPFMKRMNEGKESCALANTSFPHVVPLLSLLEKSVAVVDGTEPWDTVEAGLDVVMNHLETARTTAQQGVVYRSNAENKLKGFQEQAEVLELFLTEFEMRLLWGNRGAEENQAERYAKFDQVLSALSNRLEPPIRHSEL</sequence>
<dbReference type="PROSITE" id="PS50001">
    <property type="entry name" value="SH2"/>
    <property type="match status" value="1"/>
</dbReference>
<evidence type="ECO:0008006" key="9">
    <source>
        <dbReference type="Google" id="ProtNLM"/>
    </source>
</evidence>
<organism evidence="7 8">
    <name type="scientific">Umbra pygmaea</name>
    <name type="common">Eastern mudminnow</name>
    <dbReference type="NCBI Taxonomy" id="75934"/>
    <lineage>
        <taxon>Eukaryota</taxon>
        <taxon>Metazoa</taxon>
        <taxon>Chordata</taxon>
        <taxon>Craniata</taxon>
        <taxon>Vertebrata</taxon>
        <taxon>Euteleostomi</taxon>
        <taxon>Actinopterygii</taxon>
        <taxon>Neopterygii</taxon>
        <taxon>Teleostei</taxon>
        <taxon>Protacanthopterygii</taxon>
        <taxon>Esociformes</taxon>
        <taxon>Umbridae</taxon>
        <taxon>Umbra</taxon>
    </lineage>
</organism>
<dbReference type="PANTHER" id="PTHR14247">
    <property type="entry name" value="BREAST CANCER ANTI-ESTROGEN RESISTANCE PROTEIN 3 HOMOLOG-LIKE PROTEIN"/>
    <property type="match status" value="1"/>
</dbReference>
<feature type="region of interest" description="Disordered" evidence="4">
    <location>
        <begin position="23"/>
        <end position="46"/>
    </location>
</feature>
<protein>
    <recommendedName>
        <fullName evidence="9">SH2 domain-containing protein 3C</fullName>
    </recommendedName>
</protein>
<name>A0ABD0WSP2_UMBPY</name>
<dbReference type="FunFam" id="3.30.505.10:FF:000013">
    <property type="entry name" value="SH2 domain-containing protein 3C isoform X1"/>
    <property type="match status" value="1"/>
</dbReference>
<dbReference type="InterPro" id="IPR036964">
    <property type="entry name" value="RASGEF_cat_dom_sf"/>
</dbReference>
<feature type="region of interest" description="Disordered" evidence="4">
    <location>
        <begin position="491"/>
        <end position="520"/>
    </location>
</feature>
<dbReference type="PROSITE" id="PS50009">
    <property type="entry name" value="RASGEF_CAT"/>
    <property type="match status" value="1"/>
</dbReference>
<dbReference type="EMBL" id="JAGEUA010000005">
    <property type="protein sequence ID" value="KAL0979605.1"/>
    <property type="molecule type" value="Genomic_DNA"/>
</dbReference>
<dbReference type="SUPFAM" id="SSF48366">
    <property type="entry name" value="Ras GEF"/>
    <property type="match status" value="1"/>
</dbReference>
<feature type="compositionally biased region" description="Polar residues" evidence="4">
    <location>
        <begin position="29"/>
        <end position="39"/>
    </location>
</feature>
<feature type="domain" description="Ras-GEF" evidence="6">
    <location>
        <begin position="692"/>
        <end position="960"/>
    </location>
</feature>
<dbReference type="AlphaFoldDB" id="A0ABD0WSP2"/>
<dbReference type="Gene3D" id="3.30.505.10">
    <property type="entry name" value="SH2 domain"/>
    <property type="match status" value="1"/>
</dbReference>
<dbReference type="InterPro" id="IPR000980">
    <property type="entry name" value="SH2"/>
</dbReference>
<evidence type="ECO:0000259" key="5">
    <source>
        <dbReference type="PROSITE" id="PS50001"/>
    </source>
</evidence>
<dbReference type="Proteomes" id="UP001557470">
    <property type="component" value="Unassembled WGS sequence"/>
</dbReference>
<dbReference type="InterPro" id="IPR001895">
    <property type="entry name" value="RASGEF_cat_dom"/>
</dbReference>
<evidence type="ECO:0000256" key="4">
    <source>
        <dbReference type="SAM" id="MobiDB-lite"/>
    </source>
</evidence>
<dbReference type="InterPro" id="IPR051853">
    <property type="entry name" value="SH2-Ras-GEF_adapter"/>
</dbReference>
<dbReference type="FunFam" id="1.10.840.10:FF:000007">
    <property type="entry name" value="SH2 domain containing 3C (Predicted)"/>
    <property type="match status" value="1"/>
</dbReference>
<dbReference type="Pfam" id="PF00617">
    <property type="entry name" value="RasGEF"/>
    <property type="match status" value="1"/>
</dbReference>
<dbReference type="PANTHER" id="PTHR14247:SF6">
    <property type="entry name" value="SH2 DOMAIN-CONTAINING PROTEIN 3C"/>
    <property type="match status" value="1"/>
</dbReference>
<keyword evidence="2" id="KW-0344">Guanine-nucleotide releasing factor</keyword>
<dbReference type="SMART" id="SM00252">
    <property type="entry name" value="SH2"/>
    <property type="match status" value="1"/>
</dbReference>
<evidence type="ECO:0000313" key="8">
    <source>
        <dbReference type="Proteomes" id="UP001557470"/>
    </source>
</evidence>
<evidence type="ECO:0000256" key="2">
    <source>
        <dbReference type="PROSITE-ProRule" id="PRU00168"/>
    </source>
</evidence>
<evidence type="ECO:0000256" key="3">
    <source>
        <dbReference type="PROSITE-ProRule" id="PRU00191"/>
    </source>
</evidence>